<evidence type="ECO:0000313" key="5">
    <source>
        <dbReference type="Proteomes" id="UP000829758"/>
    </source>
</evidence>
<dbReference type="AlphaFoldDB" id="A0A9X1MAS9"/>
<dbReference type="Gene3D" id="3.30.530.20">
    <property type="match status" value="1"/>
</dbReference>
<dbReference type="EMBL" id="JAJFZT010000011">
    <property type="protein sequence ID" value="MCC3274070.1"/>
    <property type="molecule type" value="Genomic_DNA"/>
</dbReference>
<sequence>MDDELPDDGVDFLHMVRDLPSAPAAIYSAWLDLSRITSWWGAEGFVVPPDRIVANAHEGGNYQACMVHTATGDEMWWAGEYRVLEPPHRLEVTMQWRQADGTPAGPVRLITVALQPLPDLDGEALTRMTFRAGPFVGDRELRAHETGWGESFSRLAGYLARHGGRS</sequence>
<protein>
    <submittedName>
        <fullName evidence="3">SRPBCC domain-containing protein</fullName>
    </submittedName>
</protein>
<gene>
    <name evidence="3" type="ORF">LJ755_15200</name>
    <name evidence="4" type="ORF">MUK71_04250</name>
</gene>
<accession>A0A9X1MAS9</accession>
<evidence type="ECO:0000313" key="4">
    <source>
        <dbReference type="EMBL" id="UON92864.1"/>
    </source>
</evidence>
<evidence type="ECO:0000313" key="3">
    <source>
        <dbReference type="EMBL" id="MCC3274070.1"/>
    </source>
</evidence>
<proteinExistence type="inferred from homology"/>
<dbReference type="SUPFAM" id="SSF55961">
    <property type="entry name" value="Bet v1-like"/>
    <property type="match status" value="1"/>
</dbReference>
<dbReference type="Proteomes" id="UP001155145">
    <property type="component" value="Unassembled WGS sequence"/>
</dbReference>
<organism evidence="3 6">
    <name type="scientific">Arthrobacter zhangbolii</name>
    <dbReference type="NCBI Taxonomy" id="2886936"/>
    <lineage>
        <taxon>Bacteria</taxon>
        <taxon>Bacillati</taxon>
        <taxon>Actinomycetota</taxon>
        <taxon>Actinomycetes</taxon>
        <taxon>Micrococcales</taxon>
        <taxon>Micrococcaceae</taxon>
        <taxon>Arthrobacter</taxon>
    </lineage>
</organism>
<evidence type="ECO:0000259" key="2">
    <source>
        <dbReference type="Pfam" id="PF08327"/>
    </source>
</evidence>
<comment type="similarity">
    <text evidence="1">Belongs to the AHA1 family.</text>
</comment>
<dbReference type="Pfam" id="PF08327">
    <property type="entry name" value="AHSA1"/>
    <property type="match status" value="1"/>
</dbReference>
<keyword evidence="5" id="KW-1185">Reference proteome</keyword>
<dbReference type="EMBL" id="CP094984">
    <property type="protein sequence ID" value="UON92864.1"/>
    <property type="molecule type" value="Genomic_DNA"/>
</dbReference>
<evidence type="ECO:0000313" key="6">
    <source>
        <dbReference type="Proteomes" id="UP001155145"/>
    </source>
</evidence>
<dbReference type="Proteomes" id="UP000829758">
    <property type="component" value="Chromosome"/>
</dbReference>
<dbReference type="RefSeq" id="WP_227929635.1">
    <property type="nucleotide sequence ID" value="NZ_CP094984.1"/>
</dbReference>
<dbReference type="InterPro" id="IPR023393">
    <property type="entry name" value="START-like_dom_sf"/>
</dbReference>
<name>A0A9X1MAS9_9MICC</name>
<evidence type="ECO:0000256" key="1">
    <source>
        <dbReference type="ARBA" id="ARBA00006817"/>
    </source>
</evidence>
<feature type="domain" description="Activator of Hsp90 ATPase homologue 1/2-like C-terminal" evidence="2">
    <location>
        <begin position="23"/>
        <end position="159"/>
    </location>
</feature>
<dbReference type="InterPro" id="IPR013538">
    <property type="entry name" value="ASHA1/2-like_C"/>
</dbReference>
<reference evidence="3" key="1">
    <citation type="submission" date="2021-10" db="EMBL/GenBank/DDBJ databases">
        <title>Novel species in genus Arthrobacter.</title>
        <authorList>
            <person name="Liu Y."/>
        </authorList>
    </citation>
    <scope>NUCLEOTIDE SEQUENCE</scope>
    <source>
        <strain evidence="3">Zg-Y462</strain>
        <strain evidence="5">zg-Y462</strain>
    </source>
</reference>
<dbReference type="CDD" id="cd07814">
    <property type="entry name" value="SRPBCC_CalC_Aha1-like"/>
    <property type="match status" value="1"/>
</dbReference>